<evidence type="ECO:0000313" key="7">
    <source>
        <dbReference type="Proteomes" id="UP000183507"/>
    </source>
</evidence>
<evidence type="ECO:0000313" key="6">
    <source>
        <dbReference type="EMBL" id="SDD44706.1"/>
    </source>
</evidence>
<dbReference type="InterPro" id="IPR040570">
    <property type="entry name" value="LAL_C2"/>
</dbReference>
<dbReference type="EMBL" id="FMZR01000006">
    <property type="protein sequence ID" value="SDD44706.1"/>
    <property type="molecule type" value="Genomic_DNA"/>
</dbReference>
<gene>
    <name evidence="6" type="ORF">SAMN04487767_106104</name>
</gene>
<dbReference type="RefSeq" id="WP_072940610.1">
    <property type="nucleotide sequence ID" value="NZ_FMZR01000006.1"/>
</dbReference>
<dbReference type="GO" id="GO:0005524">
    <property type="term" value="F:ATP binding"/>
    <property type="evidence" value="ECO:0007669"/>
    <property type="project" value="UniProtKB-UniRule"/>
</dbReference>
<dbReference type="GO" id="GO:0046872">
    <property type="term" value="F:metal ion binding"/>
    <property type="evidence" value="ECO:0007669"/>
    <property type="project" value="InterPro"/>
</dbReference>
<dbReference type="Pfam" id="PF13535">
    <property type="entry name" value="ATP-grasp_4"/>
    <property type="match status" value="1"/>
</dbReference>
<dbReference type="AlphaFoldDB" id="A0A1G6UVI5"/>
<evidence type="ECO:0000259" key="5">
    <source>
        <dbReference type="PROSITE" id="PS50975"/>
    </source>
</evidence>
<organism evidence="6 7">
    <name type="scientific">Bacillus wiedmannii</name>
    <dbReference type="NCBI Taxonomy" id="1890302"/>
    <lineage>
        <taxon>Bacteria</taxon>
        <taxon>Bacillati</taxon>
        <taxon>Bacillota</taxon>
        <taxon>Bacilli</taxon>
        <taxon>Bacillales</taxon>
        <taxon>Bacillaceae</taxon>
        <taxon>Bacillus</taxon>
        <taxon>Bacillus cereus group</taxon>
    </lineage>
</organism>
<keyword evidence="1" id="KW-0436">Ligase</keyword>
<dbReference type="PROSITE" id="PS50975">
    <property type="entry name" value="ATP_GRASP"/>
    <property type="match status" value="1"/>
</dbReference>
<reference evidence="7" key="1">
    <citation type="submission" date="2016-10" db="EMBL/GenBank/DDBJ databases">
        <authorList>
            <person name="Varghese N."/>
        </authorList>
    </citation>
    <scope>NUCLEOTIDE SEQUENCE [LARGE SCALE GENOMIC DNA]</scope>
    <source>
        <strain evidence="7">KPR-7A</strain>
    </source>
</reference>
<keyword evidence="2 4" id="KW-0547">Nucleotide-binding</keyword>
<evidence type="ECO:0000256" key="1">
    <source>
        <dbReference type="ARBA" id="ARBA00022598"/>
    </source>
</evidence>
<dbReference type="InterPro" id="IPR011761">
    <property type="entry name" value="ATP-grasp"/>
</dbReference>
<dbReference type="SUPFAM" id="SSF56059">
    <property type="entry name" value="Glutathione synthetase ATP-binding domain-like"/>
    <property type="match status" value="1"/>
</dbReference>
<sequence length="402" mass="45695">MSKHILVLGGFSEIHKRIKALGAEISILNTTKKIKPYYSKIYDRVITLPESSSDEAFIEFARAINKVNKINFIATFHEDFQEIAFKISRELGISYDHNLDTINLVNNKFAFRQRLRELNIDNTKSILVDTFNDLNAFMKETKVPIILKPLNSTASTGIWKIESEYPDLEKDFKKYREKFSQYLLCAEEFICGEEYSVEAFTEDRKHKVYCITKKHKNNKNFVEIGHTVPSGLSEKESNEVKKFVKTVLDAIDIKNGPSHTEIMLTNNGPKAIETHVRLGGDMISKLYEIVSVDIDILEMTARNSIGEQVIDKIQDITHYKRYASIWFKEGEIGTVRTIINNNDTVQDENIVELSVGIKEGDQITDADSSFGRLGHVITKGNSAEKTLSAAQEAIAKIKVIMD</sequence>
<feature type="domain" description="ATP-grasp" evidence="5">
    <location>
        <begin position="112"/>
        <end position="305"/>
    </location>
</feature>
<proteinExistence type="predicted"/>
<keyword evidence="3 4" id="KW-0067">ATP-binding</keyword>
<evidence type="ECO:0000256" key="3">
    <source>
        <dbReference type="ARBA" id="ARBA00022840"/>
    </source>
</evidence>
<accession>A0A1G6UVI5</accession>
<protein>
    <submittedName>
        <fullName evidence="6">Biotin carboxylase</fullName>
    </submittedName>
</protein>
<dbReference type="Pfam" id="PF18603">
    <property type="entry name" value="LAL_C2"/>
    <property type="match status" value="1"/>
</dbReference>
<dbReference type="PANTHER" id="PTHR43585:SF2">
    <property type="entry name" value="ATP-GRASP ENZYME FSQD"/>
    <property type="match status" value="1"/>
</dbReference>
<dbReference type="PANTHER" id="PTHR43585">
    <property type="entry name" value="FUMIPYRROLE BIOSYNTHESIS PROTEIN C"/>
    <property type="match status" value="1"/>
</dbReference>
<dbReference type="InterPro" id="IPR052032">
    <property type="entry name" value="ATP-dep_AA_Ligase"/>
</dbReference>
<evidence type="ECO:0000256" key="4">
    <source>
        <dbReference type="PROSITE-ProRule" id="PRU00409"/>
    </source>
</evidence>
<dbReference type="Gene3D" id="3.30.470.20">
    <property type="entry name" value="ATP-grasp fold, B domain"/>
    <property type="match status" value="1"/>
</dbReference>
<dbReference type="GO" id="GO:0016874">
    <property type="term" value="F:ligase activity"/>
    <property type="evidence" value="ECO:0007669"/>
    <property type="project" value="UniProtKB-KW"/>
</dbReference>
<name>A0A1G6UVI5_9BACI</name>
<dbReference type="Proteomes" id="UP000183507">
    <property type="component" value="Unassembled WGS sequence"/>
</dbReference>
<evidence type="ECO:0000256" key="2">
    <source>
        <dbReference type="ARBA" id="ARBA00022741"/>
    </source>
</evidence>